<keyword evidence="2" id="KW-0812">Transmembrane</keyword>
<gene>
    <name evidence="3" type="ORF">COU06_00090</name>
</gene>
<evidence type="ECO:0000256" key="2">
    <source>
        <dbReference type="SAM" id="Phobius"/>
    </source>
</evidence>
<evidence type="ECO:0000313" key="3">
    <source>
        <dbReference type="EMBL" id="PIT93360.1"/>
    </source>
</evidence>
<accession>A0A2M6WKQ2</accession>
<feature type="region of interest" description="Disordered" evidence="1">
    <location>
        <begin position="33"/>
        <end position="56"/>
    </location>
</feature>
<protein>
    <submittedName>
        <fullName evidence="3">Uncharacterized protein</fullName>
    </submittedName>
</protein>
<dbReference type="AlphaFoldDB" id="A0A2M6WKQ2"/>
<keyword evidence="2" id="KW-1133">Transmembrane helix</keyword>
<proteinExistence type="predicted"/>
<keyword evidence="2" id="KW-0472">Membrane</keyword>
<dbReference type="EMBL" id="PFAY01000002">
    <property type="protein sequence ID" value="PIT93360.1"/>
    <property type="molecule type" value="Genomic_DNA"/>
</dbReference>
<evidence type="ECO:0000256" key="1">
    <source>
        <dbReference type="SAM" id="MobiDB-lite"/>
    </source>
</evidence>
<dbReference type="Proteomes" id="UP000229112">
    <property type="component" value="Unassembled WGS sequence"/>
</dbReference>
<evidence type="ECO:0000313" key="4">
    <source>
        <dbReference type="Proteomes" id="UP000229112"/>
    </source>
</evidence>
<name>A0A2M6WKQ2_9BACT</name>
<reference evidence="4" key="1">
    <citation type="submission" date="2017-09" db="EMBL/GenBank/DDBJ databases">
        <title>Depth-based differentiation of microbial function through sediment-hosted aquifers and enrichment of novel symbionts in the deep terrestrial subsurface.</title>
        <authorList>
            <person name="Probst A.J."/>
            <person name="Ladd B."/>
            <person name="Jarett J.K."/>
            <person name="Geller-Mcgrath D.E."/>
            <person name="Sieber C.M.K."/>
            <person name="Emerson J.B."/>
            <person name="Anantharaman K."/>
            <person name="Thomas B.C."/>
            <person name="Malmstrom R."/>
            <person name="Stieglmeier M."/>
            <person name="Klingl A."/>
            <person name="Woyke T."/>
            <person name="Ryan C.M."/>
            <person name="Banfield J.F."/>
        </authorList>
    </citation>
    <scope>NUCLEOTIDE SEQUENCE [LARGE SCALE GENOMIC DNA]</scope>
</reference>
<feature type="transmembrane region" description="Helical" evidence="2">
    <location>
        <begin position="6"/>
        <end position="28"/>
    </location>
</feature>
<organism evidence="3 4">
    <name type="scientific">Candidatus Harrisonbacteria bacterium CG10_big_fil_rev_8_21_14_0_10_38_8</name>
    <dbReference type="NCBI Taxonomy" id="1974582"/>
    <lineage>
        <taxon>Bacteria</taxon>
        <taxon>Candidatus Harrisoniibacteriota</taxon>
    </lineage>
</organism>
<sequence length="67" mass="7317">MKIKEVVKIIFVVVVIIGMMASYVMIGLQSPSPIQSSQEEFTGPVGEPTFNGPTYLPSEEIIDTLSE</sequence>
<comment type="caution">
    <text evidence="3">The sequence shown here is derived from an EMBL/GenBank/DDBJ whole genome shotgun (WGS) entry which is preliminary data.</text>
</comment>